<feature type="transmembrane region" description="Helical" evidence="5">
    <location>
        <begin position="139"/>
        <end position="158"/>
    </location>
</feature>
<proteinExistence type="predicted"/>
<feature type="transmembrane region" description="Helical" evidence="5">
    <location>
        <begin position="6"/>
        <end position="31"/>
    </location>
</feature>
<feature type="transmembrane region" description="Helical" evidence="5">
    <location>
        <begin position="320"/>
        <end position="337"/>
    </location>
</feature>
<gene>
    <name evidence="6" type="ORF">SAMN04489750_0905</name>
</gene>
<dbReference type="GO" id="GO:0005886">
    <property type="term" value="C:plasma membrane"/>
    <property type="evidence" value="ECO:0007669"/>
    <property type="project" value="TreeGrafter"/>
</dbReference>
<keyword evidence="2 5" id="KW-0812">Transmembrane</keyword>
<comment type="subcellular location">
    <subcellularLocation>
        <location evidence="1">Membrane</location>
        <topology evidence="1">Multi-pass membrane protein</topology>
    </subcellularLocation>
</comment>
<feature type="transmembrane region" description="Helical" evidence="5">
    <location>
        <begin position="216"/>
        <end position="236"/>
    </location>
</feature>
<feature type="transmembrane region" description="Helical" evidence="5">
    <location>
        <begin position="248"/>
        <end position="267"/>
    </location>
</feature>
<evidence type="ECO:0000256" key="1">
    <source>
        <dbReference type="ARBA" id="ARBA00004141"/>
    </source>
</evidence>
<reference evidence="7" key="1">
    <citation type="submission" date="2016-10" db="EMBL/GenBank/DDBJ databases">
        <authorList>
            <person name="Varghese N."/>
            <person name="Submissions S."/>
        </authorList>
    </citation>
    <scope>NUCLEOTIDE SEQUENCE [LARGE SCALE GENOMIC DNA]</scope>
    <source>
        <strain evidence="7">DSM 22951</strain>
    </source>
</reference>
<evidence type="ECO:0000256" key="3">
    <source>
        <dbReference type="ARBA" id="ARBA00022989"/>
    </source>
</evidence>
<keyword evidence="3 5" id="KW-1133">Transmembrane helix</keyword>
<dbReference type="Pfam" id="PF02361">
    <property type="entry name" value="CbiQ"/>
    <property type="match status" value="1"/>
</dbReference>
<dbReference type="Proteomes" id="UP000250028">
    <property type="component" value="Unassembled WGS sequence"/>
</dbReference>
<name>A0A2Y8ZMT2_9MICO</name>
<evidence type="ECO:0000256" key="2">
    <source>
        <dbReference type="ARBA" id="ARBA00022692"/>
    </source>
</evidence>
<evidence type="ECO:0000256" key="5">
    <source>
        <dbReference type="SAM" id="Phobius"/>
    </source>
</evidence>
<dbReference type="InterPro" id="IPR003339">
    <property type="entry name" value="ABC/ECF_trnsptr_transmembrane"/>
</dbReference>
<feature type="transmembrane region" description="Helical" evidence="5">
    <location>
        <begin position="279"/>
        <end position="300"/>
    </location>
</feature>
<sequence length="351" mass="36689">MWAICVAAAVSQITNPLLLAIAMAAVVFVVMSRRTDAPWARAFRWYIYLGLFVILTRVILYILVGAKTGDVVLVRLPTITMPSWAAGIQLLGPISLDGLVVAACEGLRLAAMFVCFGAANALANPRRLLRLLPSALRDVGTAVVVAVSVVPSLVLGVGRVTRAQQLRGDLRGGIHRIRRVGLPLMEETLERSLALAAAMDSRGYGALREQSRTSRLITGAVTFLGLIGVCVGLFGLLDQGDIPVKLSLGLLIGGLGLGVAGVALAGRRSPVTIYRPDPWGIPEALTLECGLWTVGLVYAALDAHPEAAAMPTSPLGVPGVPLLALAGFLVAALPGVFTPDPMSAGREVVGT</sequence>
<keyword evidence="4 5" id="KW-0472">Membrane</keyword>
<evidence type="ECO:0000313" key="6">
    <source>
        <dbReference type="EMBL" id="SSA33620.1"/>
    </source>
</evidence>
<dbReference type="PANTHER" id="PTHR33514">
    <property type="entry name" value="PROTEIN ABCI12, CHLOROPLASTIC"/>
    <property type="match status" value="1"/>
</dbReference>
<protein>
    <submittedName>
        <fullName evidence="6">Energy-coupling factor transport system permease protein</fullName>
    </submittedName>
</protein>
<dbReference type="AlphaFoldDB" id="A0A2Y8ZMT2"/>
<dbReference type="EMBL" id="UESZ01000001">
    <property type="protein sequence ID" value="SSA33620.1"/>
    <property type="molecule type" value="Genomic_DNA"/>
</dbReference>
<accession>A0A2Y8ZMT2</accession>
<feature type="transmembrane region" description="Helical" evidence="5">
    <location>
        <begin position="72"/>
        <end position="92"/>
    </location>
</feature>
<organism evidence="6 7">
    <name type="scientific">Branchiibius hedensis</name>
    <dbReference type="NCBI Taxonomy" id="672460"/>
    <lineage>
        <taxon>Bacteria</taxon>
        <taxon>Bacillati</taxon>
        <taxon>Actinomycetota</taxon>
        <taxon>Actinomycetes</taxon>
        <taxon>Micrococcales</taxon>
        <taxon>Dermacoccaceae</taxon>
        <taxon>Branchiibius</taxon>
    </lineage>
</organism>
<feature type="transmembrane region" description="Helical" evidence="5">
    <location>
        <begin position="43"/>
        <end position="66"/>
    </location>
</feature>
<evidence type="ECO:0000256" key="4">
    <source>
        <dbReference type="ARBA" id="ARBA00023136"/>
    </source>
</evidence>
<keyword evidence="7" id="KW-1185">Reference proteome</keyword>
<evidence type="ECO:0000313" key="7">
    <source>
        <dbReference type="Proteomes" id="UP000250028"/>
    </source>
</evidence>
<dbReference type="PANTHER" id="PTHR33514:SF15">
    <property type="entry name" value="COBALT TRANSPORT PROTEIN"/>
    <property type="match status" value="1"/>
</dbReference>